<accession>A0A914XY28</accession>
<keyword evidence="2" id="KW-0472">Membrane</keyword>
<evidence type="ECO:0000256" key="2">
    <source>
        <dbReference type="SAM" id="Phobius"/>
    </source>
</evidence>
<feature type="signal peptide" evidence="3">
    <location>
        <begin position="1"/>
        <end position="22"/>
    </location>
</feature>
<keyword evidence="3" id="KW-0732">Signal</keyword>
<keyword evidence="2" id="KW-1133">Transmembrane helix</keyword>
<keyword evidence="2" id="KW-0812">Transmembrane</keyword>
<evidence type="ECO:0000256" key="3">
    <source>
        <dbReference type="SAM" id="SignalP"/>
    </source>
</evidence>
<evidence type="ECO:0000313" key="5">
    <source>
        <dbReference type="WBParaSite" id="PSU_v2.g11862.t1"/>
    </source>
</evidence>
<dbReference type="Proteomes" id="UP000887577">
    <property type="component" value="Unplaced"/>
</dbReference>
<name>A0A914XY28_9BILA</name>
<keyword evidence="4" id="KW-1185">Reference proteome</keyword>
<sequence>MYSQITVILVLFCLFASSIATAANNNQNAPNTTTTTLPPPLPSTSTSPQTQKPIIVTTAMENATFLPGCLADDQTKASDASLGALAVIASFQILFSICVTVALVFILQKVSFFAVC</sequence>
<organism evidence="4 5">
    <name type="scientific">Panagrolaimus superbus</name>
    <dbReference type="NCBI Taxonomy" id="310955"/>
    <lineage>
        <taxon>Eukaryota</taxon>
        <taxon>Metazoa</taxon>
        <taxon>Ecdysozoa</taxon>
        <taxon>Nematoda</taxon>
        <taxon>Chromadorea</taxon>
        <taxon>Rhabditida</taxon>
        <taxon>Tylenchina</taxon>
        <taxon>Panagrolaimomorpha</taxon>
        <taxon>Panagrolaimoidea</taxon>
        <taxon>Panagrolaimidae</taxon>
        <taxon>Panagrolaimus</taxon>
    </lineage>
</organism>
<protein>
    <submittedName>
        <fullName evidence="5">Uncharacterized protein</fullName>
    </submittedName>
</protein>
<dbReference type="AlphaFoldDB" id="A0A914XY28"/>
<feature type="chain" id="PRO_5037642008" evidence="3">
    <location>
        <begin position="23"/>
        <end position="116"/>
    </location>
</feature>
<proteinExistence type="predicted"/>
<feature type="compositionally biased region" description="Low complexity" evidence="1">
    <location>
        <begin position="27"/>
        <end position="36"/>
    </location>
</feature>
<reference evidence="5" key="1">
    <citation type="submission" date="2022-11" db="UniProtKB">
        <authorList>
            <consortium name="WormBaseParasite"/>
        </authorList>
    </citation>
    <scope>IDENTIFICATION</scope>
</reference>
<dbReference type="WBParaSite" id="PSU_v2.g11862.t1">
    <property type="protein sequence ID" value="PSU_v2.g11862.t1"/>
    <property type="gene ID" value="PSU_v2.g11862"/>
</dbReference>
<evidence type="ECO:0000256" key="1">
    <source>
        <dbReference type="SAM" id="MobiDB-lite"/>
    </source>
</evidence>
<evidence type="ECO:0000313" key="4">
    <source>
        <dbReference type="Proteomes" id="UP000887577"/>
    </source>
</evidence>
<feature type="region of interest" description="Disordered" evidence="1">
    <location>
        <begin position="27"/>
        <end position="49"/>
    </location>
</feature>
<feature type="transmembrane region" description="Helical" evidence="2">
    <location>
        <begin position="82"/>
        <end position="107"/>
    </location>
</feature>